<gene>
    <name evidence="3" type="ORF">Ga0061069_108155</name>
</gene>
<keyword evidence="3" id="KW-0378">Hydrolase</keyword>
<organism evidence="3 4">
    <name type="scientific">Thiomonas bhubaneswarensis</name>
    <dbReference type="NCBI Taxonomy" id="339866"/>
    <lineage>
        <taxon>Bacteria</taxon>
        <taxon>Pseudomonadati</taxon>
        <taxon>Pseudomonadota</taxon>
        <taxon>Betaproteobacteria</taxon>
        <taxon>Burkholderiales</taxon>
        <taxon>Thiomonas</taxon>
    </lineage>
</organism>
<name>A0A0K6I7H5_9BURK</name>
<dbReference type="AlphaFoldDB" id="A0A0K6I7H5"/>
<protein>
    <submittedName>
        <fullName evidence="3">Alpha/beta hydrolase family</fullName>
    </submittedName>
</protein>
<dbReference type="SUPFAM" id="SSF53474">
    <property type="entry name" value="alpha/beta-Hydrolases"/>
    <property type="match status" value="1"/>
</dbReference>
<dbReference type="Gene3D" id="3.40.50.1820">
    <property type="entry name" value="alpha/beta hydrolase"/>
    <property type="match status" value="1"/>
</dbReference>
<accession>A0A0K6I7H5</accession>
<dbReference type="GO" id="GO:0016787">
    <property type="term" value="F:hydrolase activity"/>
    <property type="evidence" value="ECO:0007669"/>
    <property type="project" value="UniProtKB-KW"/>
</dbReference>
<dbReference type="EMBL" id="CYHF01000008">
    <property type="protein sequence ID" value="CUA99051.1"/>
    <property type="molecule type" value="Genomic_DNA"/>
</dbReference>
<keyword evidence="4" id="KW-1185">Reference proteome</keyword>
<evidence type="ECO:0000259" key="2">
    <source>
        <dbReference type="Pfam" id="PF12146"/>
    </source>
</evidence>
<feature type="domain" description="Serine aminopeptidase S33" evidence="2">
    <location>
        <begin position="41"/>
        <end position="134"/>
    </location>
</feature>
<evidence type="ECO:0000313" key="3">
    <source>
        <dbReference type="EMBL" id="CUA99051.1"/>
    </source>
</evidence>
<dbReference type="OrthoDB" id="5379975at2"/>
<dbReference type="Pfam" id="PF12146">
    <property type="entry name" value="Hydrolase_4"/>
    <property type="match status" value="1"/>
</dbReference>
<feature type="region of interest" description="Disordered" evidence="1">
    <location>
        <begin position="188"/>
        <end position="208"/>
    </location>
</feature>
<dbReference type="InterPro" id="IPR022742">
    <property type="entry name" value="Hydrolase_4"/>
</dbReference>
<dbReference type="RefSeq" id="WP_055451233.1">
    <property type="nucleotide sequence ID" value="NZ_CYHF01000008.1"/>
</dbReference>
<proteinExistence type="predicted"/>
<sequence>MRETTLTFGAHDDLLGTVTFPSAQTSSNPPIGVLLFNAGVIHRVGAHRVNVKLARALAADGVASLRFDLHGMGDSLRADGQLSYKEQVVADLRAAMDLLQNHTGAQHFALVGFCSGALPSYWSAQVDPRVSVIVLYDALSYATPWSVLRYLGLRLMRHGFGPRAWWKWLQLGLRGVGAVGHKIVGRLTRSRPTAPSPSGGAESDDDQSIDRLTLGRGLLALAERGVGVMVLSAGTDFSAVNYADQLRQTLGLRGVDHARLLFAHLHDIDHAVTTRVAQQQWVEAVRGGLLQLAPVSPAVAPSS</sequence>
<evidence type="ECO:0000256" key="1">
    <source>
        <dbReference type="SAM" id="MobiDB-lite"/>
    </source>
</evidence>
<reference evidence="4" key="1">
    <citation type="submission" date="2015-08" db="EMBL/GenBank/DDBJ databases">
        <authorList>
            <person name="Varghese N."/>
        </authorList>
    </citation>
    <scope>NUCLEOTIDE SEQUENCE [LARGE SCALE GENOMIC DNA]</scope>
    <source>
        <strain evidence="4">DSM 18181</strain>
    </source>
</reference>
<evidence type="ECO:0000313" key="4">
    <source>
        <dbReference type="Proteomes" id="UP000183649"/>
    </source>
</evidence>
<dbReference type="InterPro" id="IPR029058">
    <property type="entry name" value="AB_hydrolase_fold"/>
</dbReference>
<dbReference type="Proteomes" id="UP000183649">
    <property type="component" value="Unassembled WGS sequence"/>
</dbReference>
<dbReference type="STRING" id="339866.GCA_001418255_02383"/>